<feature type="region of interest" description="Disordered" evidence="1">
    <location>
        <begin position="199"/>
        <end position="223"/>
    </location>
</feature>
<evidence type="ECO:0008006" key="4">
    <source>
        <dbReference type="Google" id="ProtNLM"/>
    </source>
</evidence>
<accession>A0A2U1KAN9</accession>
<reference evidence="2 3" key="1">
    <citation type="journal article" date="2018" name="Mol. Plant">
        <title>The genome of Artemisia annua provides insight into the evolution of Asteraceae family and artemisinin biosynthesis.</title>
        <authorList>
            <person name="Shen Q."/>
            <person name="Zhang L."/>
            <person name="Liao Z."/>
            <person name="Wang S."/>
            <person name="Yan T."/>
            <person name="Shi P."/>
            <person name="Liu M."/>
            <person name="Fu X."/>
            <person name="Pan Q."/>
            <person name="Wang Y."/>
            <person name="Lv Z."/>
            <person name="Lu X."/>
            <person name="Zhang F."/>
            <person name="Jiang W."/>
            <person name="Ma Y."/>
            <person name="Chen M."/>
            <person name="Hao X."/>
            <person name="Li L."/>
            <person name="Tang Y."/>
            <person name="Lv G."/>
            <person name="Zhou Y."/>
            <person name="Sun X."/>
            <person name="Brodelius P.E."/>
            <person name="Rose J.K.C."/>
            <person name="Tang K."/>
        </authorList>
    </citation>
    <scope>NUCLEOTIDE SEQUENCE [LARGE SCALE GENOMIC DNA]</scope>
    <source>
        <strain evidence="3">cv. Huhao1</strain>
        <tissue evidence="2">Leaf</tissue>
    </source>
</reference>
<organism evidence="2 3">
    <name type="scientific">Artemisia annua</name>
    <name type="common">Sweet wormwood</name>
    <dbReference type="NCBI Taxonomy" id="35608"/>
    <lineage>
        <taxon>Eukaryota</taxon>
        <taxon>Viridiplantae</taxon>
        <taxon>Streptophyta</taxon>
        <taxon>Embryophyta</taxon>
        <taxon>Tracheophyta</taxon>
        <taxon>Spermatophyta</taxon>
        <taxon>Magnoliopsida</taxon>
        <taxon>eudicotyledons</taxon>
        <taxon>Gunneridae</taxon>
        <taxon>Pentapetalae</taxon>
        <taxon>asterids</taxon>
        <taxon>campanulids</taxon>
        <taxon>Asterales</taxon>
        <taxon>Asteraceae</taxon>
        <taxon>Asteroideae</taxon>
        <taxon>Anthemideae</taxon>
        <taxon>Artemisiinae</taxon>
        <taxon>Artemisia</taxon>
    </lineage>
</organism>
<protein>
    <recommendedName>
        <fullName evidence="4">BED-type domain-containing protein</fullName>
    </recommendedName>
</protein>
<gene>
    <name evidence="2" type="ORF">CTI12_AA624950</name>
</gene>
<evidence type="ECO:0000313" key="3">
    <source>
        <dbReference type="Proteomes" id="UP000245207"/>
    </source>
</evidence>
<feature type="region of interest" description="Disordered" evidence="1">
    <location>
        <begin position="142"/>
        <end position="161"/>
    </location>
</feature>
<sequence length="223" mass="25021">MHTATSNTTTHTAAAGSSNVPTIVKILPCDRLKDPWENFNYVLMSDGKKKAQCKHCLSIMSAYSNSTLKAQIKQKYCKALKNVPEAGQSSMARDGNAQGAFKYSFQGLWQYYLEKYGNPTPSVNATSSSSRSSYRENPIQGLLQKLRENPNKRAKSDRLQNNEYTRYTGTNFISYPLEIEGGVYEVEVQEGTIELLSDEEIREDEAANAARSVDDESKEEIYE</sequence>
<feature type="compositionally biased region" description="Basic and acidic residues" evidence="1">
    <location>
        <begin position="212"/>
        <end position="223"/>
    </location>
</feature>
<dbReference type="EMBL" id="PKPP01025269">
    <property type="protein sequence ID" value="PWA33154.1"/>
    <property type="molecule type" value="Genomic_DNA"/>
</dbReference>
<comment type="caution">
    <text evidence="2">The sequence shown here is derived from an EMBL/GenBank/DDBJ whole genome shotgun (WGS) entry which is preliminary data.</text>
</comment>
<dbReference type="AlphaFoldDB" id="A0A2U1KAN9"/>
<proteinExistence type="predicted"/>
<evidence type="ECO:0000256" key="1">
    <source>
        <dbReference type="SAM" id="MobiDB-lite"/>
    </source>
</evidence>
<dbReference type="Proteomes" id="UP000245207">
    <property type="component" value="Unassembled WGS sequence"/>
</dbReference>
<name>A0A2U1KAN9_ARTAN</name>
<dbReference type="OrthoDB" id="1733466at2759"/>
<evidence type="ECO:0000313" key="2">
    <source>
        <dbReference type="EMBL" id="PWA33154.1"/>
    </source>
</evidence>
<keyword evidence="3" id="KW-1185">Reference proteome</keyword>
<feature type="compositionally biased region" description="Basic and acidic residues" evidence="1">
    <location>
        <begin position="145"/>
        <end position="160"/>
    </location>
</feature>